<dbReference type="InterPro" id="IPR009057">
    <property type="entry name" value="Homeodomain-like_sf"/>
</dbReference>
<dbReference type="EMBL" id="JAFLRD010000003">
    <property type="protein sequence ID" value="MBO0414711.1"/>
    <property type="molecule type" value="Genomic_DNA"/>
</dbReference>
<sequence length="149" mass="16578">MNEAQHEAAMARALHLLPENARHLVDIIGLATTLKLVNAFGGTHVSVPKTIRERGSFSALSEVVGTDAARLLVRRYGDTRLYVPKCAAALRGLRDANIRADYDKWCRELGHNATVNNMLVPKYRLCDRRLEDILSKVDQVLPEAQGSLF</sequence>
<organism evidence="2 3">
    <name type="scientific">Chromobacterium haemolyticum</name>
    <dbReference type="NCBI Taxonomy" id="394935"/>
    <lineage>
        <taxon>Bacteria</taxon>
        <taxon>Pseudomonadati</taxon>
        <taxon>Pseudomonadota</taxon>
        <taxon>Betaproteobacteria</taxon>
        <taxon>Neisseriales</taxon>
        <taxon>Chromobacteriaceae</taxon>
        <taxon>Chromobacterium</taxon>
    </lineage>
</organism>
<evidence type="ECO:0000313" key="2">
    <source>
        <dbReference type="EMBL" id="MBO0414711.1"/>
    </source>
</evidence>
<dbReference type="Pfam" id="PF08765">
    <property type="entry name" value="Mor"/>
    <property type="match status" value="1"/>
</dbReference>
<keyword evidence="3" id="KW-1185">Reference proteome</keyword>
<name>A0ABS3GI39_9NEIS</name>
<dbReference type="RefSeq" id="WP_114152735.1">
    <property type="nucleotide sequence ID" value="NZ_JAEILV010000003.1"/>
</dbReference>
<evidence type="ECO:0000313" key="3">
    <source>
        <dbReference type="Proteomes" id="UP000664349"/>
    </source>
</evidence>
<gene>
    <name evidence="2" type="ORF">J1C50_04240</name>
</gene>
<dbReference type="SUPFAM" id="SSF46689">
    <property type="entry name" value="Homeodomain-like"/>
    <property type="match status" value="1"/>
</dbReference>
<comment type="caution">
    <text evidence="2">The sequence shown here is derived from an EMBL/GenBank/DDBJ whole genome shotgun (WGS) entry which is preliminary data.</text>
</comment>
<accession>A0ABS3GI39</accession>
<dbReference type="InterPro" id="IPR014875">
    <property type="entry name" value="Mor_transcription_activator"/>
</dbReference>
<dbReference type="Proteomes" id="UP000664349">
    <property type="component" value="Unassembled WGS sequence"/>
</dbReference>
<feature type="domain" description="Mor transcription activator" evidence="1">
    <location>
        <begin position="58"/>
        <end position="139"/>
    </location>
</feature>
<proteinExistence type="predicted"/>
<reference evidence="2 3" key="1">
    <citation type="submission" date="2021-03" db="EMBL/GenBank/DDBJ databases">
        <title>First Case of infection caused by Chromobacterium haemolyticum derived from water in China.</title>
        <authorList>
            <person name="Chen J."/>
            <person name="Liu C."/>
        </authorList>
    </citation>
    <scope>NUCLEOTIDE SEQUENCE [LARGE SCALE GENOMIC DNA]</scope>
    <source>
        <strain evidence="2 3">WJ-5</strain>
    </source>
</reference>
<evidence type="ECO:0000259" key="1">
    <source>
        <dbReference type="Pfam" id="PF08765"/>
    </source>
</evidence>
<protein>
    <submittedName>
        <fullName evidence="2">Transcriptional regulator</fullName>
    </submittedName>
</protein>